<dbReference type="RefSeq" id="WP_083255537.1">
    <property type="nucleotide sequence ID" value="NZ_MCRJ01000019.1"/>
</dbReference>
<proteinExistence type="predicted"/>
<feature type="region of interest" description="Disordered" evidence="1">
    <location>
        <begin position="73"/>
        <end position="97"/>
    </location>
</feature>
<protein>
    <submittedName>
        <fullName evidence="2">NADH-dependent formate dehydrogenase delta subunit FdsD</fullName>
    </submittedName>
</protein>
<dbReference type="InterPro" id="IPR021074">
    <property type="entry name" value="Formate_DH_dsu"/>
</dbReference>
<comment type="caution">
    <text evidence="2">The sequence shown here is derived from an EMBL/GenBank/DDBJ whole genome shotgun (WGS) entry which is preliminary data.</text>
</comment>
<keyword evidence="3" id="KW-1185">Reference proteome</keyword>
<dbReference type="OrthoDB" id="7409377at2"/>
<evidence type="ECO:0000313" key="2">
    <source>
        <dbReference type="EMBL" id="ODN71546.1"/>
    </source>
</evidence>
<dbReference type="AlphaFoldDB" id="A0A1E3H6Z0"/>
<sequence length="97" mass="10753">MSHSVSEKLVMMANQIAKAFEPQGEARALPQIREHIHLFWDPRMRRGMDEIISAGGQGLHPFAYAALKEDVKHPHREADQAGTKFPMDASSVDGGTD</sequence>
<evidence type="ECO:0000313" key="3">
    <source>
        <dbReference type="Proteomes" id="UP000094622"/>
    </source>
</evidence>
<dbReference type="EMBL" id="MCRJ01000019">
    <property type="protein sequence ID" value="ODN71546.1"/>
    <property type="molecule type" value="Genomic_DNA"/>
</dbReference>
<gene>
    <name evidence="2" type="ORF">A6302_01150</name>
</gene>
<evidence type="ECO:0000256" key="1">
    <source>
        <dbReference type="SAM" id="MobiDB-lite"/>
    </source>
</evidence>
<name>A0A1E3H6Z0_9HYPH</name>
<dbReference type="Proteomes" id="UP000094622">
    <property type="component" value="Unassembled WGS sequence"/>
</dbReference>
<accession>A0A1E3H6Z0</accession>
<dbReference type="Pfam" id="PF11390">
    <property type="entry name" value="FdsD"/>
    <property type="match status" value="1"/>
</dbReference>
<organism evidence="2 3">
    <name type="scientific">Methylobrevis pamukkalensis</name>
    <dbReference type="NCBI Taxonomy" id="1439726"/>
    <lineage>
        <taxon>Bacteria</taxon>
        <taxon>Pseudomonadati</taxon>
        <taxon>Pseudomonadota</taxon>
        <taxon>Alphaproteobacteria</taxon>
        <taxon>Hyphomicrobiales</taxon>
        <taxon>Pleomorphomonadaceae</taxon>
        <taxon>Methylobrevis</taxon>
    </lineage>
</organism>
<reference evidence="2 3" key="1">
    <citation type="submission" date="2016-07" db="EMBL/GenBank/DDBJ databases">
        <title>Draft Genome Sequence of Methylobrevis pamukkalensis PK2.</title>
        <authorList>
            <person name="Vasilenko O.V."/>
            <person name="Doronina N.V."/>
            <person name="Shmareva M.N."/>
            <person name="Tarlachkov S.V."/>
            <person name="Mustakhimov I."/>
            <person name="Trotsenko Y.A."/>
        </authorList>
    </citation>
    <scope>NUCLEOTIDE SEQUENCE [LARGE SCALE GENOMIC DNA]</scope>
    <source>
        <strain evidence="2 3">PK2</strain>
    </source>
</reference>